<sequence>MQKKTVLYAVFVDSEEINPWTEYDIQSTLDSIQVSVDWLEEQAKKNGKSLEILLEHGENTSKGNVIPFKENFRYKTLSGTLFKYIDISKGIDLVDDWSNKVSKDVARTLPDDTSEVVLTKNRSNNRERLIAKLRNKYQTDNLALMFFINNYYENEISVALHTSSGTETEYAIVSEKEPTVIAHEFLHLFGAWDLYISPFDRNIFAKWKKRRAMKRYPNEIMAFAYRNLDSLTISPLTKYLIGWDNELDKGEGKMFIKRRWKLLKY</sequence>
<gene>
    <name evidence="1" type="ORF">DXU93_02805</name>
</gene>
<proteinExistence type="predicted"/>
<dbReference type="RefSeq" id="WP_116879719.1">
    <property type="nucleotide sequence ID" value="NZ_QURB01000001.1"/>
</dbReference>
<dbReference type="OrthoDB" id="1251710at2"/>
<comment type="caution">
    <text evidence="1">The sequence shown here is derived from an EMBL/GenBank/DDBJ whole genome shotgun (WGS) entry which is preliminary data.</text>
</comment>
<dbReference type="AlphaFoldDB" id="A0A3E1F232"/>
<reference evidence="1 2" key="1">
    <citation type="submission" date="2018-08" db="EMBL/GenBank/DDBJ databases">
        <title>The draft genome squence of Brumimicrobium sp. N62.</title>
        <authorList>
            <person name="Du Z.-J."/>
            <person name="Luo H.-R."/>
        </authorList>
    </citation>
    <scope>NUCLEOTIDE SEQUENCE [LARGE SCALE GENOMIC DNA]</scope>
    <source>
        <strain evidence="1 2">N62</strain>
    </source>
</reference>
<accession>A0A3E1F232</accession>
<protein>
    <submittedName>
        <fullName evidence="1">Uncharacterized protein</fullName>
    </submittedName>
</protein>
<evidence type="ECO:0000313" key="1">
    <source>
        <dbReference type="EMBL" id="RFC55884.1"/>
    </source>
</evidence>
<dbReference type="EMBL" id="QURB01000001">
    <property type="protein sequence ID" value="RFC55884.1"/>
    <property type="molecule type" value="Genomic_DNA"/>
</dbReference>
<evidence type="ECO:0000313" key="2">
    <source>
        <dbReference type="Proteomes" id="UP000257127"/>
    </source>
</evidence>
<keyword evidence="2" id="KW-1185">Reference proteome</keyword>
<organism evidence="1 2">
    <name type="scientific">Brumimicrobium aurantiacum</name>
    <dbReference type="NCBI Taxonomy" id="1737063"/>
    <lineage>
        <taxon>Bacteria</taxon>
        <taxon>Pseudomonadati</taxon>
        <taxon>Bacteroidota</taxon>
        <taxon>Flavobacteriia</taxon>
        <taxon>Flavobacteriales</taxon>
        <taxon>Crocinitomicaceae</taxon>
        <taxon>Brumimicrobium</taxon>
    </lineage>
</organism>
<name>A0A3E1F232_9FLAO</name>
<dbReference type="Proteomes" id="UP000257127">
    <property type="component" value="Unassembled WGS sequence"/>
</dbReference>